<gene>
    <name evidence="2" type="ORF">B4O97_05785</name>
</gene>
<dbReference type="AlphaFoldDB" id="A0A1Y1S062"/>
<dbReference type="SUPFAM" id="SSF56281">
    <property type="entry name" value="Metallo-hydrolase/oxidoreductase"/>
    <property type="match status" value="1"/>
</dbReference>
<dbReference type="Pfam" id="PF12706">
    <property type="entry name" value="Lactamase_B_2"/>
    <property type="match status" value="1"/>
</dbReference>
<feature type="domain" description="Metallo-beta-lactamase" evidence="1">
    <location>
        <begin position="34"/>
        <end position="202"/>
    </location>
</feature>
<reference evidence="2 3" key="1">
    <citation type="submission" date="2017-03" db="EMBL/GenBank/DDBJ databases">
        <title>Draft Genome sequence of Marispirochaeta sp. strain JC444.</title>
        <authorList>
            <person name="Shivani Y."/>
            <person name="Subhash Y."/>
            <person name="Sasikala C."/>
            <person name="Ramana C."/>
        </authorList>
    </citation>
    <scope>NUCLEOTIDE SEQUENCE [LARGE SCALE GENOMIC DNA]</scope>
    <source>
        <strain evidence="2 3">JC444</strain>
    </source>
</reference>
<evidence type="ECO:0000313" key="3">
    <source>
        <dbReference type="Proteomes" id="UP000192343"/>
    </source>
</evidence>
<dbReference type="GO" id="GO:0016787">
    <property type="term" value="F:hydrolase activity"/>
    <property type="evidence" value="ECO:0007669"/>
    <property type="project" value="UniProtKB-KW"/>
</dbReference>
<dbReference type="EMBL" id="MWQY01000005">
    <property type="protein sequence ID" value="ORC36574.1"/>
    <property type="molecule type" value="Genomic_DNA"/>
</dbReference>
<proteinExistence type="predicted"/>
<dbReference type="CDD" id="cd16279">
    <property type="entry name" value="metallo-hydrolase-like_MBL-fold"/>
    <property type="match status" value="1"/>
</dbReference>
<dbReference type="SMART" id="SM00849">
    <property type="entry name" value="Lactamase_B"/>
    <property type="match status" value="1"/>
</dbReference>
<dbReference type="InterPro" id="IPR036866">
    <property type="entry name" value="RibonucZ/Hydroxyglut_hydro"/>
</dbReference>
<evidence type="ECO:0000313" key="2">
    <source>
        <dbReference type="EMBL" id="ORC36574.1"/>
    </source>
</evidence>
<dbReference type="Proteomes" id="UP000192343">
    <property type="component" value="Unassembled WGS sequence"/>
</dbReference>
<organism evidence="2 3">
    <name type="scientific">Marispirochaeta aestuarii</name>
    <dbReference type="NCBI Taxonomy" id="1963862"/>
    <lineage>
        <taxon>Bacteria</taxon>
        <taxon>Pseudomonadati</taxon>
        <taxon>Spirochaetota</taxon>
        <taxon>Spirochaetia</taxon>
        <taxon>Spirochaetales</taxon>
        <taxon>Spirochaetaceae</taxon>
        <taxon>Marispirochaeta</taxon>
    </lineage>
</organism>
<dbReference type="Gene3D" id="3.60.15.10">
    <property type="entry name" value="Ribonuclease Z/Hydroxyacylglutathione hydrolase-like"/>
    <property type="match status" value="1"/>
</dbReference>
<dbReference type="PANTHER" id="PTHR42663">
    <property type="entry name" value="HYDROLASE C777.06C-RELATED-RELATED"/>
    <property type="match status" value="1"/>
</dbReference>
<accession>A0A1Y1S062</accession>
<dbReference type="STRING" id="1963862.B4O97_05785"/>
<evidence type="ECO:0000259" key="1">
    <source>
        <dbReference type="SMART" id="SM00849"/>
    </source>
</evidence>
<keyword evidence="2" id="KW-0378">Hydrolase</keyword>
<comment type="caution">
    <text evidence="2">The sequence shown here is derived from an EMBL/GenBank/DDBJ whole genome shotgun (WGS) entry which is preliminary data.</text>
</comment>
<dbReference type="InterPro" id="IPR001279">
    <property type="entry name" value="Metallo-B-lactamas"/>
</dbReference>
<protein>
    <submittedName>
        <fullName evidence="2">MBL fold metallo-hydrolase</fullName>
    </submittedName>
</protein>
<sequence>MEAIIMGSGTSHGIPVVGCSCRVCRSDDSRDKRSRASLFIRDKEVNILIDTSTEFRIQAIREGITCLDAILYTHSHADHLHGLDDIRPLTKDRPMPVYAGESTQRDIEKRFDYIFSTSPGQKGGGRPKIELHPLPADGITIKGIRIVPVPVFHGELLIYGFRIGELAYITDCSRIPEESYPLLKGLRKLIIGALRKRPHPTHFSIDEAVAEAEKIGAEQTWLTHLCHDHSHMELLEMLPKKIEPAWDGLSISF</sequence>
<keyword evidence="3" id="KW-1185">Reference proteome</keyword>
<dbReference type="PANTHER" id="PTHR42663:SF6">
    <property type="entry name" value="HYDROLASE C777.06C-RELATED"/>
    <property type="match status" value="1"/>
</dbReference>
<dbReference type="OrthoDB" id="9800940at2"/>
<name>A0A1Y1S062_9SPIO</name>